<dbReference type="EMBL" id="BRYB01006635">
    <property type="protein sequence ID" value="GMI53798.1"/>
    <property type="molecule type" value="Genomic_DNA"/>
</dbReference>
<feature type="domain" description="Solute-binding protein family 3/N-terminal" evidence="2">
    <location>
        <begin position="15"/>
        <end position="244"/>
    </location>
</feature>
<dbReference type="Pfam" id="PF00497">
    <property type="entry name" value="SBP_bac_3"/>
    <property type="match status" value="1"/>
</dbReference>
<sequence length="253" mass="26926">MSLSSIGSSLAPHGVLRVGINLSNFLLVSKGPHLTPDAPSYAPSYEGVVPDLAHRLAQHLSLPLELVPYKNPALLTADADADRYDVACLGAEPQRAEVICFTQPYCEIQATFLVPPGSPLKEVEDVDAPGVDVCVSRGAAYCLWLESNLGKATLHRTDEPGLSGSLNKYLAKEHGALAGLRPWLLDQAVNLPGHTVLPGSFMSVQQSFGVPRSRADGGATMFLERWIGELKEGGVVQDSIELHGIAGKLSVVK</sequence>
<evidence type="ECO:0000313" key="4">
    <source>
        <dbReference type="Proteomes" id="UP001165060"/>
    </source>
</evidence>
<organism evidence="3 4">
    <name type="scientific">Tetraparma gracilis</name>
    <dbReference type="NCBI Taxonomy" id="2962635"/>
    <lineage>
        <taxon>Eukaryota</taxon>
        <taxon>Sar</taxon>
        <taxon>Stramenopiles</taxon>
        <taxon>Ochrophyta</taxon>
        <taxon>Bolidophyceae</taxon>
        <taxon>Parmales</taxon>
        <taxon>Triparmaceae</taxon>
        <taxon>Tetraparma</taxon>
    </lineage>
</organism>
<evidence type="ECO:0000313" key="3">
    <source>
        <dbReference type="EMBL" id="GMI53798.1"/>
    </source>
</evidence>
<protein>
    <recommendedName>
        <fullName evidence="2">Solute-binding protein family 3/N-terminal domain-containing protein</fullName>
    </recommendedName>
</protein>
<dbReference type="PANTHER" id="PTHR35936:SF17">
    <property type="entry name" value="ARGININE-BINDING EXTRACELLULAR PROTEIN ARTP"/>
    <property type="match status" value="1"/>
</dbReference>
<comment type="caution">
    <text evidence="3">The sequence shown here is derived from an EMBL/GenBank/DDBJ whole genome shotgun (WGS) entry which is preliminary data.</text>
</comment>
<gene>
    <name evidence="3" type="ORF">TeGR_g14822</name>
</gene>
<keyword evidence="4" id="KW-1185">Reference proteome</keyword>
<proteinExistence type="predicted"/>
<dbReference type="SMART" id="SM00062">
    <property type="entry name" value="PBPb"/>
    <property type="match status" value="1"/>
</dbReference>
<reference evidence="3 4" key="1">
    <citation type="journal article" date="2023" name="Commun. Biol.">
        <title>Genome analysis of Parmales, the sister group of diatoms, reveals the evolutionary specialization of diatoms from phago-mixotrophs to photoautotrophs.</title>
        <authorList>
            <person name="Ban H."/>
            <person name="Sato S."/>
            <person name="Yoshikawa S."/>
            <person name="Yamada K."/>
            <person name="Nakamura Y."/>
            <person name="Ichinomiya M."/>
            <person name="Sato N."/>
            <person name="Blanc-Mathieu R."/>
            <person name="Endo H."/>
            <person name="Kuwata A."/>
            <person name="Ogata H."/>
        </authorList>
    </citation>
    <scope>NUCLEOTIDE SEQUENCE [LARGE SCALE GENOMIC DNA]</scope>
</reference>
<evidence type="ECO:0000259" key="2">
    <source>
        <dbReference type="SMART" id="SM00062"/>
    </source>
</evidence>
<dbReference type="InterPro" id="IPR001638">
    <property type="entry name" value="Solute-binding_3/MltF_N"/>
</dbReference>
<keyword evidence="1" id="KW-0732">Signal</keyword>
<evidence type="ECO:0000256" key="1">
    <source>
        <dbReference type="ARBA" id="ARBA00022729"/>
    </source>
</evidence>
<dbReference type="Gene3D" id="3.40.190.10">
    <property type="entry name" value="Periplasmic binding protein-like II"/>
    <property type="match status" value="2"/>
</dbReference>
<dbReference type="SUPFAM" id="SSF53850">
    <property type="entry name" value="Periplasmic binding protein-like II"/>
    <property type="match status" value="1"/>
</dbReference>
<dbReference type="PANTHER" id="PTHR35936">
    <property type="entry name" value="MEMBRANE-BOUND LYTIC MUREIN TRANSGLYCOSYLASE F"/>
    <property type="match status" value="1"/>
</dbReference>
<accession>A0ABQ6NCQ1</accession>
<name>A0ABQ6NCQ1_9STRA</name>
<dbReference type="Proteomes" id="UP001165060">
    <property type="component" value="Unassembled WGS sequence"/>
</dbReference>